<keyword evidence="4" id="KW-0239">DNA-directed DNA polymerase</keyword>
<comment type="catalytic activity">
    <reaction evidence="6">
        <text>DNA(n) + a 2'-deoxyribonucleoside 5'-triphosphate = DNA(n+1) + diphosphate</text>
        <dbReference type="Rhea" id="RHEA:22508"/>
        <dbReference type="Rhea" id="RHEA-COMP:17339"/>
        <dbReference type="Rhea" id="RHEA-COMP:17340"/>
        <dbReference type="ChEBI" id="CHEBI:33019"/>
        <dbReference type="ChEBI" id="CHEBI:61560"/>
        <dbReference type="ChEBI" id="CHEBI:173112"/>
        <dbReference type="EC" id="2.7.7.7"/>
    </reaction>
</comment>
<dbReference type="InterPro" id="IPR050240">
    <property type="entry name" value="DNA_pol_type-B"/>
</dbReference>
<dbReference type="PANTHER" id="PTHR10322:SF23">
    <property type="entry name" value="DNA POLYMERASE DELTA CATALYTIC SUBUNIT"/>
    <property type="match status" value="1"/>
</dbReference>
<dbReference type="GO" id="GO:0003677">
    <property type="term" value="F:DNA binding"/>
    <property type="evidence" value="ECO:0007669"/>
    <property type="project" value="UniProtKB-KW"/>
</dbReference>
<evidence type="ECO:0000313" key="8">
    <source>
        <dbReference type="EMBL" id="GAH41453.1"/>
    </source>
</evidence>
<reference evidence="8" key="1">
    <citation type="journal article" date="2014" name="Front. Microbiol.">
        <title>High frequency of phylogenetically diverse reductive dehalogenase-homologous genes in deep subseafloor sedimentary metagenomes.</title>
        <authorList>
            <person name="Kawai M."/>
            <person name="Futagami T."/>
            <person name="Toyoda A."/>
            <person name="Takaki Y."/>
            <person name="Nishi S."/>
            <person name="Hori S."/>
            <person name="Arai W."/>
            <person name="Tsubouchi T."/>
            <person name="Morono Y."/>
            <person name="Uchiyama I."/>
            <person name="Ito T."/>
            <person name="Fujiyama A."/>
            <person name="Inagaki F."/>
            <person name="Takami H."/>
        </authorList>
    </citation>
    <scope>NUCLEOTIDE SEQUENCE</scope>
    <source>
        <strain evidence="8">Expedition CK06-06</strain>
    </source>
</reference>
<dbReference type="InterPro" id="IPR023211">
    <property type="entry name" value="DNA_pol_palm_dom_sf"/>
</dbReference>
<dbReference type="GO" id="GO:0003887">
    <property type="term" value="F:DNA-directed DNA polymerase activity"/>
    <property type="evidence" value="ECO:0007669"/>
    <property type="project" value="UniProtKB-KW"/>
</dbReference>
<evidence type="ECO:0000256" key="4">
    <source>
        <dbReference type="ARBA" id="ARBA00022932"/>
    </source>
</evidence>
<dbReference type="AlphaFoldDB" id="X1H840"/>
<protein>
    <recommendedName>
        <fullName evidence="1">DNA-directed DNA polymerase</fullName>
        <ecNumber evidence="1">2.7.7.7</ecNumber>
    </recommendedName>
</protein>
<dbReference type="Pfam" id="PF00136">
    <property type="entry name" value="DNA_pol_B"/>
    <property type="match status" value="1"/>
</dbReference>
<feature type="non-terminal residue" evidence="8">
    <location>
        <position position="1"/>
    </location>
</feature>
<accession>X1H840</accession>
<evidence type="ECO:0000256" key="6">
    <source>
        <dbReference type="ARBA" id="ARBA00049244"/>
    </source>
</evidence>
<comment type="caution">
    <text evidence="8">The sequence shown here is derived from an EMBL/GenBank/DDBJ whole genome shotgun (WGS) entry which is preliminary data.</text>
</comment>
<keyword evidence="3" id="KW-0548">Nucleotidyltransferase</keyword>
<evidence type="ECO:0000256" key="2">
    <source>
        <dbReference type="ARBA" id="ARBA00022679"/>
    </source>
</evidence>
<sequence length="239" mass="27545">ELMGYGKIERPSVQELYEKNVEHLCIYNIWDCVLVARADRIWQMVTFHIDKAEFAGSALEYATKNMVLVESYFAHWFRENTEDIMPSVKHVPRRKKEKIPGAFVHPPPAGFFDYVIEFDNKMQYPAIIITCNLDNTTRLPDDFCYAGLEGDDVEIAHSTLPSGRRYKLDPEGTLPHILRTLVLMREAIQAQMKECKLAGDETGRIACKNMDRVFKFFMNSFYGALASGTGEKTKFRPMR</sequence>
<gene>
    <name evidence="8" type="ORF">S03H2_22969</name>
</gene>
<dbReference type="Gene3D" id="1.10.287.690">
    <property type="entry name" value="Helix hairpin bin"/>
    <property type="match status" value="1"/>
</dbReference>
<dbReference type="GO" id="GO:0000166">
    <property type="term" value="F:nucleotide binding"/>
    <property type="evidence" value="ECO:0007669"/>
    <property type="project" value="InterPro"/>
</dbReference>
<dbReference type="EC" id="2.7.7.7" evidence="1"/>
<evidence type="ECO:0000256" key="5">
    <source>
        <dbReference type="ARBA" id="ARBA00023125"/>
    </source>
</evidence>
<dbReference type="SUPFAM" id="SSF56672">
    <property type="entry name" value="DNA/RNA polymerases"/>
    <property type="match status" value="1"/>
</dbReference>
<feature type="domain" description="DNA-directed DNA polymerase family B multifunctional" evidence="7">
    <location>
        <begin position="75"/>
        <end position="226"/>
    </location>
</feature>
<dbReference type="Gene3D" id="3.90.1600.10">
    <property type="entry name" value="Palm domain of DNA polymerase"/>
    <property type="match status" value="1"/>
</dbReference>
<evidence type="ECO:0000259" key="7">
    <source>
        <dbReference type="Pfam" id="PF00136"/>
    </source>
</evidence>
<dbReference type="PANTHER" id="PTHR10322">
    <property type="entry name" value="DNA POLYMERASE CATALYTIC SUBUNIT"/>
    <property type="match status" value="1"/>
</dbReference>
<proteinExistence type="predicted"/>
<name>X1H840_9ZZZZ</name>
<evidence type="ECO:0000256" key="3">
    <source>
        <dbReference type="ARBA" id="ARBA00022695"/>
    </source>
</evidence>
<keyword evidence="2" id="KW-0808">Transferase</keyword>
<dbReference type="InterPro" id="IPR043502">
    <property type="entry name" value="DNA/RNA_pol_sf"/>
</dbReference>
<dbReference type="InterPro" id="IPR006134">
    <property type="entry name" value="DNA-dir_DNA_pol_B_multi_dom"/>
</dbReference>
<organism evidence="8">
    <name type="scientific">marine sediment metagenome</name>
    <dbReference type="NCBI Taxonomy" id="412755"/>
    <lineage>
        <taxon>unclassified sequences</taxon>
        <taxon>metagenomes</taxon>
        <taxon>ecological metagenomes</taxon>
    </lineage>
</organism>
<evidence type="ECO:0000256" key="1">
    <source>
        <dbReference type="ARBA" id="ARBA00012417"/>
    </source>
</evidence>
<feature type="non-terminal residue" evidence="8">
    <location>
        <position position="239"/>
    </location>
</feature>
<keyword evidence="5" id="KW-0238">DNA-binding</keyword>
<dbReference type="EMBL" id="BARU01012463">
    <property type="protein sequence ID" value="GAH41453.1"/>
    <property type="molecule type" value="Genomic_DNA"/>
</dbReference>